<name>A0ACC1T6H9_9APHY</name>
<evidence type="ECO:0000313" key="1">
    <source>
        <dbReference type="EMBL" id="KAJ3554264.1"/>
    </source>
</evidence>
<gene>
    <name evidence="1" type="ORF">NM688_g3201</name>
</gene>
<proteinExistence type="predicted"/>
<dbReference type="EMBL" id="JANHOG010000447">
    <property type="protein sequence ID" value="KAJ3554264.1"/>
    <property type="molecule type" value="Genomic_DNA"/>
</dbReference>
<evidence type="ECO:0000313" key="2">
    <source>
        <dbReference type="Proteomes" id="UP001148662"/>
    </source>
</evidence>
<protein>
    <submittedName>
        <fullName evidence="1">Uncharacterized protein</fullName>
    </submittedName>
</protein>
<reference evidence="1" key="1">
    <citation type="submission" date="2022-07" db="EMBL/GenBank/DDBJ databases">
        <title>Genome Sequence of Phlebia brevispora.</title>
        <authorList>
            <person name="Buettner E."/>
        </authorList>
    </citation>
    <scope>NUCLEOTIDE SEQUENCE</scope>
    <source>
        <strain evidence="1">MPL23</strain>
    </source>
</reference>
<organism evidence="1 2">
    <name type="scientific">Phlebia brevispora</name>
    <dbReference type="NCBI Taxonomy" id="194682"/>
    <lineage>
        <taxon>Eukaryota</taxon>
        <taxon>Fungi</taxon>
        <taxon>Dikarya</taxon>
        <taxon>Basidiomycota</taxon>
        <taxon>Agaricomycotina</taxon>
        <taxon>Agaricomycetes</taxon>
        <taxon>Polyporales</taxon>
        <taxon>Meruliaceae</taxon>
        <taxon>Phlebia</taxon>
    </lineage>
</organism>
<dbReference type="Proteomes" id="UP001148662">
    <property type="component" value="Unassembled WGS sequence"/>
</dbReference>
<keyword evidence="2" id="KW-1185">Reference proteome</keyword>
<accession>A0ACC1T6H9</accession>
<sequence>MIINSSYVDFGHSERKNPESSIFGNLRTDYYTIADLEESRNLFFGSFGLDGARNNPYMSPASESPDIEHVSFVGFPRTLNFVGGAEILRDQNRVLNERMVRDMGEDNVTYVEMPDAVHDFVSFDWHEPERSQALQIIEAWLQLE</sequence>
<comment type="caution">
    <text evidence="1">The sequence shown here is derived from an EMBL/GenBank/DDBJ whole genome shotgun (WGS) entry which is preliminary data.</text>
</comment>